<sequence>MLVFKGRAQNTRQTTYSGGPLLKAVVAAFGEIEAECLQITNFPLSKCSLFHTAQVCKCSWVEHEPVKVDIRALEMVNMSHCAMSWVLATYQFQNTLSLTVADSMTKSLLFLDKLNCAHLLHLTLQALPRLRSLQCAPLMSGRVVASLVIEGIPKNVQAPRLLLRRIAANMGISLTAPLCFCLLLLGHSRCEAFTWKVTGVTHSELKRDLTEMKSVQFTKNISVANITLVLDPEEVHSPPLLNTMLWWLGKRFKALQAVGIQHTQKNDTLDRYIENAEFRLPGLSTVKQLRVQEKVLCMQRSEEVIEIGRLPIDRFGEWTSNRLWGSLPPDKSAFVVFKALQSKCRDTYRCIRCIATADSYGKRAHPLLHLQVPTLLLRRLSARVAHRGAYRALLCLSHMPSVLQLCPDVHCCEF</sequence>
<dbReference type="RefSeq" id="XP_067543661.1">
    <property type="nucleotide sequence ID" value="XM_067688473.1"/>
</dbReference>
<gene>
    <name evidence="1" type="ORF">NEDG_01055</name>
</gene>
<dbReference type="AlphaFoldDB" id="A0A177EB15"/>
<keyword evidence="2" id="KW-1185">Reference proteome</keyword>
<protein>
    <submittedName>
        <fullName evidence="1">Uncharacterized protein</fullName>
    </submittedName>
</protein>
<evidence type="ECO:0000313" key="1">
    <source>
        <dbReference type="EMBL" id="OAG28916.1"/>
    </source>
</evidence>
<evidence type="ECO:0000313" key="2">
    <source>
        <dbReference type="Proteomes" id="UP000185944"/>
    </source>
</evidence>
<dbReference type="VEuPathDB" id="MicrosporidiaDB:NEDG_01055"/>
<proteinExistence type="predicted"/>
<dbReference type="Proteomes" id="UP000185944">
    <property type="component" value="Unassembled WGS sequence"/>
</dbReference>
<dbReference type="EMBL" id="LTDL01000042">
    <property type="protein sequence ID" value="OAG28916.1"/>
    <property type="molecule type" value="Genomic_DNA"/>
</dbReference>
<dbReference type="GeneID" id="93647405"/>
<comment type="caution">
    <text evidence="1">The sequence shown here is derived from an EMBL/GenBank/DDBJ whole genome shotgun (WGS) entry which is preliminary data.</text>
</comment>
<name>A0A177EB15_9MICR</name>
<reference evidence="1 2" key="1">
    <citation type="submission" date="2016-02" db="EMBL/GenBank/DDBJ databases">
        <title>Discovery of a natural microsporidian pathogen with a broad tissue tropism in Caenorhabditis elegans.</title>
        <authorList>
            <person name="Luallen R.J."/>
            <person name="Reinke A.W."/>
            <person name="Tong L."/>
            <person name="Botts M.R."/>
            <person name="Felix M.-A."/>
            <person name="Troemel E.R."/>
        </authorList>
    </citation>
    <scope>NUCLEOTIDE SEQUENCE [LARGE SCALE GENOMIC DNA]</scope>
    <source>
        <strain evidence="1 2">JUm2807</strain>
    </source>
</reference>
<accession>A0A177EB15</accession>
<organism evidence="1 2">
    <name type="scientific">Nematocida displodere</name>
    <dbReference type="NCBI Taxonomy" id="1805483"/>
    <lineage>
        <taxon>Eukaryota</taxon>
        <taxon>Fungi</taxon>
        <taxon>Fungi incertae sedis</taxon>
        <taxon>Microsporidia</taxon>
        <taxon>Nematocida</taxon>
    </lineage>
</organism>